<accession>A0ABN2QQJ3</accession>
<dbReference type="CDD" id="cd00293">
    <property type="entry name" value="USP-like"/>
    <property type="match status" value="1"/>
</dbReference>
<evidence type="ECO:0000313" key="4">
    <source>
        <dbReference type="Proteomes" id="UP001500571"/>
    </source>
</evidence>
<dbReference type="Proteomes" id="UP001500571">
    <property type="component" value="Unassembled WGS sequence"/>
</dbReference>
<protein>
    <submittedName>
        <fullName evidence="3">Universal stress protein</fullName>
    </submittedName>
</protein>
<proteinExistence type="inferred from homology"/>
<name>A0ABN2QQJ3_9ACTN</name>
<dbReference type="EMBL" id="BAAAPB010000001">
    <property type="protein sequence ID" value="GAA1956541.1"/>
    <property type="molecule type" value="Genomic_DNA"/>
</dbReference>
<comment type="caution">
    <text evidence="3">The sequence shown here is derived from an EMBL/GenBank/DDBJ whole genome shotgun (WGS) entry which is preliminary data.</text>
</comment>
<dbReference type="PANTHER" id="PTHR46268:SF15">
    <property type="entry name" value="UNIVERSAL STRESS PROTEIN HP_0031"/>
    <property type="match status" value="1"/>
</dbReference>
<reference evidence="3 4" key="1">
    <citation type="journal article" date="2019" name="Int. J. Syst. Evol. Microbiol.">
        <title>The Global Catalogue of Microorganisms (GCM) 10K type strain sequencing project: providing services to taxonomists for standard genome sequencing and annotation.</title>
        <authorList>
            <consortium name="The Broad Institute Genomics Platform"/>
            <consortium name="The Broad Institute Genome Sequencing Center for Infectious Disease"/>
            <person name="Wu L."/>
            <person name="Ma J."/>
        </authorList>
    </citation>
    <scope>NUCLEOTIDE SEQUENCE [LARGE SCALE GENOMIC DNA]</scope>
    <source>
        <strain evidence="3 4">JCM 15309</strain>
    </source>
</reference>
<evidence type="ECO:0000256" key="1">
    <source>
        <dbReference type="ARBA" id="ARBA00008791"/>
    </source>
</evidence>
<comment type="similarity">
    <text evidence="1">Belongs to the universal stress protein A family.</text>
</comment>
<dbReference type="Gene3D" id="3.40.50.620">
    <property type="entry name" value="HUPs"/>
    <property type="match status" value="1"/>
</dbReference>
<dbReference type="Pfam" id="PF00582">
    <property type="entry name" value="Usp"/>
    <property type="match status" value="1"/>
</dbReference>
<keyword evidence="4" id="KW-1185">Reference proteome</keyword>
<dbReference type="PRINTS" id="PR01438">
    <property type="entry name" value="UNVRSLSTRESS"/>
</dbReference>
<sequence length="132" mass="14028">MEHIVVGYVPSPEGVAAVDYAIKVARRGESRLVIVNSGVRGSDAHPAFASASEWDALAEQLRELGIEHEMRQPSSAQSPADEILAAAAAVDADMIVIGLRRRSPVGKLFLGSSSQQVILEAECPVVAVKRPE</sequence>
<organism evidence="3 4">
    <name type="scientific">Nocardioides panacihumi</name>
    <dbReference type="NCBI Taxonomy" id="400774"/>
    <lineage>
        <taxon>Bacteria</taxon>
        <taxon>Bacillati</taxon>
        <taxon>Actinomycetota</taxon>
        <taxon>Actinomycetes</taxon>
        <taxon>Propionibacteriales</taxon>
        <taxon>Nocardioidaceae</taxon>
        <taxon>Nocardioides</taxon>
    </lineage>
</organism>
<dbReference type="PANTHER" id="PTHR46268">
    <property type="entry name" value="STRESS RESPONSE PROTEIN NHAX"/>
    <property type="match status" value="1"/>
</dbReference>
<dbReference type="InterPro" id="IPR014729">
    <property type="entry name" value="Rossmann-like_a/b/a_fold"/>
</dbReference>
<dbReference type="InterPro" id="IPR006015">
    <property type="entry name" value="Universal_stress_UspA"/>
</dbReference>
<dbReference type="RefSeq" id="WP_344043977.1">
    <property type="nucleotide sequence ID" value="NZ_BAAAPB010000001.1"/>
</dbReference>
<evidence type="ECO:0000259" key="2">
    <source>
        <dbReference type="Pfam" id="PF00582"/>
    </source>
</evidence>
<evidence type="ECO:0000313" key="3">
    <source>
        <dbReference type="EMBL" id="GAA1956541.1"/>
    </source>
</evidence>
<dbReference type="InterPro" id="IPR006016">
    <property type="entry name" value="UspA"/>
</dbReference>
<feature type="domain" description="UspA" evidence="2">
    <location>
        <begin position="2"/>
        <end position="129"/>
    </location>
</feature>
<gene>
    <name evidence="3" type="ORF">GCM10009798_14880</name>
</gene>
<dbReference type="SUPFAM" id="SSF52402">
    <property type="entry name" value="Adenine nucleotide alpha hydrolases-like"/>
    <property type="match status" value="1"/>
</dbReference>